<feature type="transmembrane region" description="Helical" evidence="7">
    <location>
        <begin position="285"/>
        <end position="309"/>
    </location>
</feature>
<evidence type="ECO:0000256" key="6">
    <source>
        <dbReference type="ARBA" id="ARBA00023136"/>
    </source>
</evidence>
<dbReference type="PANTHER" id="PTHR30465:SF0">
    <property type="entry name" value="OLIGOPEPTIDE TRANSPORT SYSTEM PERMEASE PROTEIN APPB"/>
    <property type="match status" value="1"/>
</dbReference>
<feature type="transmembrane region" description="Helical" evidence="7">
    <location>
        <begin position="230"/>
        <end position="248"/>
    </location>
</feature>
<sequence>MIRYIAKRLGISFLILVLGSLLMYVLTINSGDPLGDLRESNDPNRENLIAQRTAHMNLDDPWYERYFSWLSGAAKCVVGRCDLGQDIQGRSVNQLVLTAAGSTLRLVVLATVLAIVIGITLGIVTAIRQYSGFDYAVTFAAFIFFSLPVFWAAVLLKYYAAIEFNNWIADATFEPPTILITSVILAFILTAVLGGPWKRRLISFAAAAVVFAGAMFYFDAVTWFRRPALGLPIVAILILGAGAVVIVMTSGFQNKRVRNAVATTAVVTIVGYALTRGILMDADRVSTGLLFLCLFASLVIGLISGYAWGGFSRKQAMSASFITGLLAAVFAFVDLMLSHWSLYLKDQSRPIPTIGSATPNYDPTYWLGLIDTTTHLILPTIVLTLVSIASYTRYTRASMLDVLNQDYIRTARSKGVSERKVITRHAFRNSLIPLATIVAFDFAALIGGAVITETVFGWQGMGNLFKTGLAAVDPNPVMAFYLVTGTAAVLMNLLADIAYAFLDPRIAR</sequence>
<protein>
    <submittedName>
        <fullName evidence="9">ABC transporter permease</fullName>
    </submittedName>
</protein>
<evidence type="ECO:0000256" key="3">
    <source>
        <dbReference type="ARBA" id="ARBA00022475"/>
    </source>
</evidence>
<feature type="transmembrane region" description="Helical" evidence="7">
    <location>
        <begin position="478"/>
        <end position="502"/>
    </location>
</feature>
<dbReference type="Proteomes" id="UP000824504">
    <property type="component" value="Chromosome"/>
</dbReference>
<feature type="transmembrane region" description="Helical" evidence="7">
    <location>
        <begin position="104"/>
        <end position="124"/>
    </location>
</feature>
<keyword evidence="10" id="KW-1185">Reference proteome</keyword>
<name>A0ABX8SJP9_9ACTN</name>
<proteinExistence type="inferred from homology"/>
<evidence type="ECO:0000256" key="7">
    <source>
        <dbReference type="RuleBase" id="RU363032"/>
    </source>
</evidence>
<comment type="subcellular location">
    <subcellularLocation>
        <location evidence="1 7">Cell membrane</location>
        <topology evidence="1 7">Multi-pass membrane protein</topology>
    </subcellularLocation>
</comment>
<feature type="transmembrane region" description="Helical" evidence="7">
    <location>
        <begin position="201"/>
        <end position="218"/>
    </location>
</feature>
<dbReference type="PANTHER" id="PTHR30465">
    <property type="entry name" value="INNER MEMBRANE ABC TRANSPORTER"/>
    <property type="match status" value="1"/>
</dbReference>
<evidence type="ECO:0000256" key="2">
    <source>
        <dbReference type="ARBA" id="ARBA00022448"/>
    </source>
</evidence>
<evidence type="ECO:0000313" key="10">
    <source>
        <dbReference type="Proteomes" id="UP000824504"/>
    </source>
</evidence>
<dbReference type="PROSITE" id="PS50928">
    <property type="entry name" value="ABC_TM1"/>
    <property type="match status" value="1"/>
</dbReference>
<evidence type="ECO:0000256" key="5">
    <source>
        <dbReference type="ARBA" id="ARBA00022989"/>
    </source>
</evidence>
<accession>A0ABX8SJP9</accession>
<keyword evidence="2 7" id="KW-0813">Transport</keyword>
<comment type="similarity">
    <text evidence="7">Belongs to the binding-protein-dependent transport system permease family.</text>
</comment>
<feature type="transmembrane region" description="Helical" evidence="7">
    <location>
        <begin position="176"/>
        <end position="194"/>
    </location>
</feature>
<feature type="transmembrane region" description="Helical" evidence="7">
    <location>
        <begin position="136"/>
        <end position="156"/>
    </location>
</feature>
<keyword evidence="4 7" id="KW-0812">Transmembrane</keyword>
<evidence type="ECO:0000313" key="9">
    <source>
        <dbReference type="EMBL" id="QXT63591.1"/>
    </source>
</evidence>
<keyword evidence="5 7" id="KW-1133">Transmembrane helix</keyword>
<dbReference type="CDD" id="cd06261">
    <property type="entry name" value="TM_PBP2"/>
    <property type="match status" value="2"/>
</dbReference>
<feature type="domain" description="ABC transmembrane type-1" evidence="8">
    <location>
        <begin position="100"/>
        <end position="495"/>
    </location>
</feature>
<dbReference type="RefSeq" id="WP_219083519.1">
    <property type="nucleotide sequence ID" value="NZ_CP079216.1"/>
</dbReference>
<reference evidence="9 10" key="1">
    <citation type="submission" date="2021-07" db="EMBL/GenBank/DDBJ databases">
        <title>complete genome sequencing of Tessaracoccus sp.J1M15.</title>
        <authorList>
            <person name="Bae J.-W."/>
            <person name="Kim D.-y."/>
        </authorList>
    </citation>
    <scope>NUCLEOTIDE SEQUENCE [LARGE SCALE GENOMIC DNA]</scope>
    <source>
        <strain evidence="9 10">J1M15</strain>
    </source>
</reference>
<dbReference type="EMBL" id="CP079216">
    <property type="protein sequence ID" value="QXT63591.1"/>
    <property type="molecule type" value="Genomic_DNA"/>
</dbReference>
<feature type="transmembrane region" description="Helical" evidence="7">
    <location>
        <begin position="9"/>
        <end position="28"/>
    </location>
</feature>
<gene>
    <name evidence="9" type="ORF">KDB89_03700</name>
</gene>
<feature type="transmembrane region" description="Helical" evidence="7">
    <location>
        <begin position="260"/>
        <end position="279"/>
    </location>
</feature>
<dbReference type="InterPro" id="IPR000515">
    <property type="entry name" value="MetI-like"/>
</dbReference>
<feature type="transmembrane region" description="Helical" evidence="7">
    <location>
        <begin position="364"/>
        <end position="389"/>
    </location>
</feature>
<evidence type="ECO:0000256" key="4">
    <source>
        <dbReference type="ARBA" id="ARBA00022692"/>
    </source>
</evidence>
<evidence type="ECO:0000259" key="8">
    <source>
        <dbReference type="PROSITE" id="PS50928"/>
    </source>
</evidence>
<keyword evidence="3" id="KW-1003">Cell membrane</keyword>
<dbReference type="Pfam" id="PF00528">
    <property type="entry name" value="BPD_transp_1"/>
    <property type="match status" value="1"/>
</dbReference>
<feature type="transmembrane region" description="Helical" evidence="7">
    <location>
        <begin position="321"/>
        <end position="344"/>
    </location>
</feature>
<organism evidence="9 10">
    <name type="scientific">Tessaracoccus palaemonis</name>
    <dbReference type="NCBI Taxonomy" id="2829499"/>
    <lineage>
        <taxon>Bacteria</taxon>
        <taxon>Bacillati</taxon>
        <taxon>Actinomycetota</taxon>
        <taxon>Actinomycetes</taxon>
        <taxon>Propionibacteriales</taxon>
        <taxon>Propionibacteriaceae</taxon>
        <taxon>Tessaracoccus</taxon>
    </lineage>
</organism>
<feature type="transmembrane region" description="Helical" evidence="7">
    <location>
        <begin position="431"/>
        <end position="458"/>
    </location>
</feature>
<evidence type="ECO:0000256" key="1">
    <source>
        <dbReference type="ARBA" id="ARBA00004651"/>
    </source>
</evidence>
<keyword evidence="6 7" id="KW-0472">Membrane</keyword>